<accession>A0A851GPU3</accession>
<reference evidence="1 2" key="1">
    <citation type="submission" date="2020-07" db="EMBL/GenBank/DDBJ databases">
        <title>Roseicoccus Jingziensis gen. nov., sp. nov., isolated from coastal seawater.</title>
        <authorList>
            <person name="Feng X."/>
        </authorList>
    </citation>
    <scope>NUCLEOTIDE SEQUENCE [LARGE SCALE GENOMIC DNA]</scope>
    <source>
        <strain evidence="1 2">N1E253</strain>
    </source>
</reference>
<gene>
    <name evidence="1" type="ORF">HW115_11130</name>
</gene>
<dbReference type="Gene3D" id="1.20.1440.60">
    <property type="entry name" value="23S rRNA-intervening sequence"/>
    <property type="match status" value="1"/>
</dbReference>
<dbReference type="InterPro" id="IPR012657">
    <property type="entry name" value="23S_rRNA-intervening_sequence"/>
</dbReference>
<name>A0A851GPU3_9BACT</name>
<dbReference type="InterPro" id="IPR036583">
    <property type="entry name" value="23S_rRNA_IVS_sf"/>
</dbReference>
<proteinExistence type="predicted"/>
<organism evidence="1 2">
    <name type="scientific">Oceaniferula marina</name>
    <dbReference type="NCBI Taxonomy" id="2748318"/>
    <lineage>
        <taxon>Bacteria</taxon>
        <taxon>Pseudomonadati</taxon>
        <taxon>Verrucomicrobiota</taxon>
        <taxon>Verrucomicrobiia</taxon>
        <taxon>Verrucomicrobiales</taxon>
        <taxon>Verrucomicrobiaceae</taxon>
        <taxon>Oceaniferula</taxon>
    </lineage>
</organism>
<dbReference type="RefSeq" id="WP_178932881.1">
    <property type="nucleotide sequence ID" value="NZ_JACBAZ010000004.1"/>
</dbReference>
<evidence type="ECO:0000313" key="1">
    <source>
        <dbReference type="EMBL" id="NWK56164.1"/>
    </source>
</evidence>
<dbReference type="Proteomes" id="UP000557872">
    <property type="component" value="Unassembled WGS sequence"/>
</dbReference>
<dbReference type="SUPFAM" id="SSF158446">
    <property type="entry name" value="IVS-encoded protein-like"/>
    <property type="match status" value="1"/>
</dbReference>
<protein>
    <submittedName>
        <fullName evidence="1">Four helix bundle protein</fullName>
    </submittedName>
</protein>
<dbReference type="PANTHER" id="PTHR38471">
    <property type="entry name" value="FOUR HELIX BUNDLE PROTEIN"/>
    <property type="match status" value="1"/>
</dbReference>
<dbReference type="Pfam" id="PF05635">
    <property type="entry name" value="23S_rRNA_IVP"/>
    <property type="match status" value="1"/>
</dbReference>
<dbReference type="AlphaFoldDB" id="A0A851GPU3"/>
<dbReference type="NCBIfam" id="TIGR02436">
    <property type="entry name" value="four helix bundle protein"/>
    <property type="match status" value="1"/>
</dbReference>
<dbReference type="EMBL" id="JACBAZ010000004">
    <property type="protein sequence ID" value="NWK56164.1"/>
    <property type="molecule type" value="Genomic_DNA"/>
</dbReference>
<sequence length="116" mass="12854">MTKVDITNRTFEFSLRIVKLCQILVASVGTNRAIAHQILRSGTSIGTNVEEAQAAQSKADFSSKMFIACKEARESLYWLRILIASERIPASQLKPLKSEANELLSILTTITKNSRA</sequence>
<dbReference type="PIRSF" id="PIRSF035652">
    <property type="entry name" value="CHP02436"/>
    <property type="match status" value="1"/>
</dbReference>
<comment type="caution">
    <text evidence="1">The sequence shown here is derived from an EMBL/GenBank/DDBJ whole genome shotgun (WGS) entry which is preliminary data.</text>
</comment>
<evidence type="ECO:0000313" key="2">
    <source>
        <dbReference type="Proteomes" id="UP000557872"/>
    </source>
</evidence>
<dbReference type="PANTHER" id="PTHR38471:SF2">
    <property type="entry name" value="FOUR HELIX BUNDLE PROTEIN"/>
    <property type="match status" value="1"/>
</dbReference>
<keyword evidence="2" id="KW-1185">Reference proteome</keyword>